<keyword evidence="3" id="KW-1185">Reference proteome</keyword>
<comment type="caution">
    <text evidence="2">The sequence shown here is derived from an EMBL/GenBank/DDBJ whole genome shotgun (WGS) entry which is preliminary data.</text>
</comment>
<proteinExistence type="predicted"/>
<name>A0A6G1EWR8_9ORYZ</name>
<dbReference type="AlphaFoldDB" id="A0A6G1EWR8"/>
<protein>
    <recommendedName>
        <fullName evidence="4">DUF834 domain-containing protein</fullName>
    </recommendedName>
</protein>
<dbReference type="EMBL" id="SPHZ02000002">
    <property type="protein sequence ID" value="KAF0929090.1"/>
    <property type="molecule type" value="Genomic_DNA"/>
</dbReference>
<evidence type="ECO:0000313" key="2">
    <source>
        <dbReference type="EMBL" id="KAF0929090.1"/>
    </source>
</evidence>
<accession>A0A6G1EWR8</accession>
<dbReference type="Proteomes" id="UP000479710">
    <property type="component" value="Unassembled WGS sequence"/>
</dbReference>
<organism evidence="2 3">
    <name type="scientific">Oryza meyeriana var. granulata</name>
    <dbReference type="NCBI Taxonomy" id="110450"/>
    <lineage>
        <taxon>Eukaryota</taxon>
        <taxon>Viridiplantae</taxon>
        <taxon>Streptophyta</taxon>
        <taxon>Embryophyta</taxon>
        <taxon>Tracheophyta</taxon>
        <taxon>Spermatophyta</taxon>
        <taxon>Magnoliopsida</taxon>
        <taxon>Liliopsida</taxon>
        <taxon>Poales</taxon>
        <taxon>Poaceae</taxon>
        <taxon>BOP clade</taxon>
        <taxon>Oryzoideae</taxon>
        <taxon>Oryzeae</taxon>
        <taxon>Oryzinae</taxon>
        <taxon>Oryza</taxon>
        <taxon>Oryza meyeriana</taxon>
    </lineage>
</organism>
<feature type="region of interest" description="Disordered" evidence="1">
    <location>
        <begin position="1"/>
        <end position="41"/>
    </location>
</feature>
<sequence>MEEQVGQRGSGRGGSREKPPDGARMGFYLGRGRAHRGGGGARYGTRLLLRAATEKVSTAAPSSHAGRLHRDPIDEAMVADLELELEIAGEDDGFRQSPRRWPTPLSPVRRFSRRRERTWTRHT</sequence>
<evidence type="ECO:0000256" key="1">
    <source>
        <dbReference type="SAM" id="MobiDB-lite"/>
    </source>
</evidence>
<reference evidence="2 3" key="1">
    <citation type="submission" date="2019-11" db="EMBL/GenBank/DDBJ databases">
        <title>Whole genome sequence of Oryza granulata.</title>
        <authorList>
            <person name="Li W."/>
        </authorList>
    </citation>
    <scope>NUCLEOTIDE SEQUENCE [LARGE SCALE GENOMIC DNA]</scope>
    <source>
        <strain evidence="3">cv. Menghai</strain>
        <tissue evidence="2">Leaf</tissue>
    </source>
</reference>
<gene>
    <name evidence="2" type="ORF">E2562_015200</name>
</gene>
<evidence type="ECO:0000313" key="3">
    <source>
        <dbReference type="Proteomes" id="UP000479710"/>
    </source>
</evidence>
<evidence type="ECO:0008006" key="4">
    <source>
        <dbReference type="Google" id="ProtNLM"/>
    </source>
</evidence>